<comment type="caution">
    <text evidence="1">The sequence shown here is derived from an EMBL/GenBank/DDBJ whole genome shotgun (WGS) entry which is preliminary data.</text>
</comment>
<evidence type="ECO:0000313" key="1">
    <source>
        <dbReference type="EMBL" id="KAK1140177.1"/>
    </source>
</evidence>
<evidence type="ECO:0000313" key="2">
    <source>
        <dbReference type="Proteomes" id="UP001177260"/>
    </source>
</evidence>
<gene>
    <name evidence="1" type="ORF">N8T08_010565</name>
</gene>
<accession>A0ACC3AR62</accession>
<dbReference type="Proteomes" id="UP001177260">
    <property type="component" value="Unassembled WGS sequence"/>
</dbReference>
<sequence>MSPCSSTMDELPKGLVSTTEQVPATLEDVTAVDIGNIVQLWKAYSANASVHEGDIGHRLANFFWRIWSSDDLCRSIDGSRLAKLFLRISEASPLSLATPKPTTKARKERLHINLTPNEDKSPSSNGSNRTPMPPPILKKSNASHGETQKTTRLLLTGIGGQSITRKPSTPPTPVPPPNRKTHFVAGKGKSIKRRPVLMRRKSSQTSSGASTRAHSPQRITTPLTSTSPVQISESSSDSAQEDPAVVEPPDPFEDTKTMTELTEIPTTFVTNMQIIPTPSQGTKSTPPKQGYVTSDDSTHYNVNILLAENNTPQPSSSSLVDKDFRTRFAERRRQEYEELAPSLGDAADADATNAAPPATTSDISRAVPPSIPVCTPFSKSRPSSPDEWASSADSGIPIMSPIGSTFNAGRVTSEAVSLPQTPMSASKGRSQLSVLIEESRSKQADTQVVSIPENELDSPGR</sequence>
<protein>
    <submittedName>
        <fullName evidence="1">Uncharacterized protein</fullName>
    </submittedName>
</protein>
<proteinExistence type="predicted"/>
<organism evidence="1 2">
    <name type="scientific">Aspergillus melleus</name>
    <dbReference type="NCBI Taxonomy" id="138277"/>
    <lineage>
        <taxon>Eukaryota</taxon>
        <taxon>Fungi</taxon>
        <taxon>Dikarya</taxon>
        <taxon>Ascomycota</taxon>
        <taxon>Pezizomycotina</taxon>
        <taxon>Eurotiomycetes</taxon>
        <taxon>Eurotiomycetidae</taxon>
        <taxon>Eurotiales</taxon>
        <taxon>Aspergillaceae</taxon>
        <taxon>Aspergillus</taxon>
        <taxon>Aspergillus subgen. Circumdati</taxon>
    </lineage>
</organism>
<dbReference type="EMBL" id="JAOPJF010000088">
    <property type="protein sequence ID" value="KAK1140177.1"/>
    <property type="molecule type" value="Genomic_DNA"/>
</dbReference>
<name>A0ACC3AR62_9EURO</name>
<reference evidence="1 2" key="1">
    <citation type="journal article" date="2023" name="ACS Omega">
        <title>Identification of the Neoaspergillic Acid Biosynthesis Gene Cluster by Establishing an In Vitro CRISPR-Ribonucleoprotein Genetic System in Aspergillus melleus.</title>
        <authorList>
            <person name="Yuan B."/>
            <person name="Grau M.F."/>
            <person name="Murata R.M."/>
            <person name="Torok T."/>
            <person name="Venkateswaran K."/>
            <person name="Stajich J.E."/>
            <person name="Wang C.C.C."/>
        </authorList>
    </citation>
    <scope>NUCLEOTIDE SEQUENCE [LARGE SCALE GENOMIC DNA]</scope>
    <source>
        <strain evidence="1 2">IMV 1140</strain>
    </source>
</reference>
<keyword evidence="2" id="KW-1185">Reference proteome</keyword>